<evidence type="ECO:0000313" key="1">
    <source>
        <dbReference type="EMBL" id="KAJ9657660.1"/>
    </source>
</evidence>
<proteinExistence type="predicted"/>
<dbReference type="Proteomes" id="UP001172386">
    <property type="component" value="Unassembled WGS sequence"/>
</dbReference>
<dbReference type="EMBL" id="JAPDRQ010000061">
    <property type="protein sequence ID" value="KAJ9657660.1"/>
    <property type="molecule type" value="Genomic_DNA"/>
</dbReference>
<gene>
    <name evidence="1" type="ORF">H2198_004188</name>
</gene>
<sequence length="483" mass="53679">MSDTKAKVMETSTDISHLEKAALDEATKQHVQAADQETIAWTAGSPVEIDAATNKRLFWKINRRVLVVMLVTYFCQSLDKGTLNFSSIMGIQKDTNLHGQQYSWLGTILYMGILVGEYPQNFLLQKLPVAKFLAGKFLLGLFESCVQPTMMILTSMWYTREEQSLLNSLWYCMTGAQLMVGGLLAFGISHFTGHDIKSWQLLFLVLGIATTVWAVCIGLFLPDSPMRAKCFSEEDKRLMVERVRHNETGIQNKKYKKYQIVEALTDPFVWCCVALITVGNLVIGGLGVFSNLIIKQFGFTLLQTQLLNVAQGAITIIVMVGSALASQKSGQTCLIMMIWAIPAIVGTIVIISVQPTPSNAGGMLIAFYSTQFFLAEGNMIISLITRNVAGQTKKGITMTMTFVGWATGNMIAPQIFQAHDAPRYIKGFITHLGVYGAFLIIVVTTRLILMKRNRNKAGTDQVNHDLAFGDLTDKENPNFRYVY</sequence>
<keyword evidence="2" id="KW-1185">Reference proteome</keyword>
<reference evidence="1" key="1">
    <citation type="submission" date="2022-10" db="EMBL/GenBank/DDBJ databases">
        <title>Culturing micro-colonial fungi from biological soil crusts in the Mojave desert and describing Neophaeococcomyces mojavensis, and introducing the new genera and species Taxawa tesnikishii.</title>
        <authorList>
            <person name="Kurbessoian T."/>
            <person name="Stajich J.E."/>
        </authorList>
    </citation>
    <scope>NUCLEOTIDE SEQUENCE</scope>
    <source>
        <strain evidence="1">JES_112</strain>
    </source>
</reference>
<name>A0ACC3A9E4_9EURO</name>
<protein>
    <submittedName>
        <fullName evidence="1">Uncharacterized protein</fullName>
    </submittedName>
</protein>
<accession>A0ACC3A9E4</accession>
<evidence type="ECO:0000313" key="2">
    <source>
        <dbReference type="Proteomes" id="UP001172386"/>
    </source>
</evidence>
<organism evidence="1 2">
    <name type="scientific">Neophaeococcomyces mojaviensis</name>
    <dbReference type="NCBI Taxonomy" id="3383035"/>
    <lineage>
        <taxon>Eukaryota</taxon>
        <taxon>Fungi</taxon>
        <taxon>Dikarya</taxon>
        <taxon>Ascomycota</taxon>
        <taxon>Pezizomycotina</taxon>
        <taxon>Eurotiomycetes</taxon>
        <taxon>Chaetothyriomycetidae</taxon>
        <taxon>Chaetothyriales</taxon>
        <taxon>Chaetothyriales incertae sedis</taxon>
        <taxon>Neophaeococcomyces</taxon>
    </lineage>
</organism>
<comment type="caution">
    <text evidence="1">The sequence shown here is derived from an EMBL/GenBank/DDBJ whole genome shotgun (WGS) entry which is preliminary data.</text>
</comment>